<comment type="similarity">
    <text evidence="1">Belongs to the ATP-dependent AMP-binding enzyme family.</text>
</comment>
<dbReference type="PANTHER" id="PTHR43201:SF5">
    <property type="entry name" value="MEDIUM-CHAIN ACYL-COA LIGASE ACSF2, MITOCHONDRIAL"/>
    <property type="match status" value="1"/>
</dbReference>
<keyword evidence="7" id="KW-1185">Reference proteome</keyword>
<dbReference type="RefSeq" id="WP_378931888.1">
    <property type="nucleotide sequence ID" value="NZ_JBHLVO010000003.1"/>
</dbReference>
<dbReference type="Gene3D" id="3.40.50.980">
    <property type="match status" value="2"/>
</dbReference>
<feature type="domain" description="AMP-binding enzyme C-terminal" evidence="5">
    <location>
        <begin position="483"/>
        <end position="558"/>
    </location>
</feature>
<dbReference type="NCBIfam" id="NF009233">
    <property type="entry name" value="PRK12583.1"/>
    <property type="match status" value="1"/>
</dbReference>
<evidence type="ECO:0000313" key="7">
    <source>
        <dbReference type="Proteomes" id="UP001589854"/>
    </source>
</evidence>
<dbReference type="Gene3D" id="3.30.300.30">
    <property type="match status" value="1"/>
</dbReference>
<gene>
    <name evidence="6" type="ORF">ACFFIX_06760</name>
</gene>
<reference evidence="6 7" key="1">
    <citation type="submission" date="2024-09" db="EMBL/GenBank/DDBJ databases">
        <authorList>
            <person name="Sun Q."/>
            <person name="Mori K."/>
        </authorList>
    </citation>
    <scope>NUCLEOTIDE SEQUENCE [LARGE SCALE GENOMIC DNA]</scope>
    <source>
        <strain evidence="6 7">CCM 7228</strain>
    </source>
</reference>
<dbReference type="InterPro" id="IPR025110">
    <property type="entry name" value="AMP-bd_C"/>
</dbReference>
<keyword evidence="2" id="KW-0436">Ligase</keyword>
<evidence type="ECO:0000256" key="1">
    <source>
        <dbReference type="ARBA" id="ARBA00006432"/>
    </source>
</evidence>
<feature type="domain" description="AMP-dependent synthetase/ligase" evidence="4">
    <location>
        <begin position="50"/>
        <end position="432"/>
    </location>
</feature>
<dbReference type="Pfam" id="PF13193">
    <property type="entry name" value="AMP-binding_C"/>
    <property type="match status" value="1"/>
</dbReference>
<dbReference type="PROSITE" id="PS00455">
    <property type="entry name" value="AMP_BINDING"/>
    <property type="match status" value="1"/>
</dbReference>
<protein>
    <submittedName>
        <fullName evidence="6">AMP-binding protein</fullName>
    </submittedName>
</protein>
<dbReference type="PANTHER" id="PTHR43201">
    <property type="entry name" value="ACYL-COA SYNTHETASE"/>
    <property type="match status" value="1"/>
</dbReference>
<dbReference type="Proteomes" id="UP001589854">
    <property type="component" value="Unassembled WGS sequence"/>
</dbReference>
<name>A0ABV6GBV3_9BACI</name>
<keyword evidence="3" id="KW-0812">Transmembrane</keyword>
<accession>A0ABV6GBV3</accession>
<sequence length="577" mass="64191">MLCTRYEFCWKLFFILFKIYSILVSVNNLVSKGAPMENLKQVTIGQLLKDAVTNFGHQEAVVYSKENIRYTYEQFYNETTKLAKGLLGLGVKKGEHVAVWATNVPEWLLLQFATARIGAVLVTVNTSYQASELHYLLKQSDSTTLFLIDGFKGTSYLDLINSITNNETSSTILPSLKNILYMGSNTTPTSMSSWQQLLQHGATISDEELCARENELSPDEVINMQYTSGTTGFPKGVMLTHNNIVNNGHLVAQAMKLTNEDRLCIPVPFFHCFGCVLSTLAAVSVGATMLPIVEFDPDIVLQTVEKEKCTALHGVPTMFIAELNSPSFQSYNLSTLRTGIMAGSTCPIEVMKKVMNEMGMMEITIAYGQTEASPVITQTTVSDSVERKVETVGKAHPHVEVKILNPLTGEEAATNEQGELCTRGYLVMKGYYNMPEATKEAIDEEGWLHTGDLATMDEAGYVKITGRLKDMIIRGGENIYPREVEEFLYSHESVLDVQVIGIPDEKYGEKVAACIKVKEGTSITAETIRAHCKGQLAFYKTPEYIFFVDEFPMTASGKIQKYKLREQAQNLVSEITR</sequence>
<dbReference type="EMBL" id="JBHLVO010000003">
    <property type="protein sequence ID" value="MFC0271151.1"/>
    <property type="molecule type" value="Genomic_DNA"/>
</dbReference>
<evidence type="ECO:0000259" key="4">
    <source>
        <dbReference type="Pfam" id="PF00501"/>
    </source>
</evidence>
<evidence type="ECO:0000259" key="5">
    <source>
        <dbReference type="Pfam" id="PF13193"/>
    </source>
</evidence>
<dbReference type="CDD" id="cd05917">
    <property type="entry name" value="FACL_like_2"/>
    <property type="match status" value="1"/>
</dbReference>
<keyword evidence="3" id="KW-1133">Transmembrane helix</keyword>
<evidence type="ECO:0000256" key="3">
    <source>
        <dbReference type="SAM" id="Phobius"/>
    </source>
</evidence>
<keyword evidence="3" id="KW-0472">Membrane</keyword>
<dbReference type="InterPro" id="IPR045851">
    <property type="entry name" value="AMP-bd_C_sf"/>
</dbReference>
<feature type="transmembrane region" description="Helical" evidence="3">
    <location>
        <begin position="12"/>
        <end position="30"/>
    </location>
</feature>
<dbReference type="Pfam" id="PF00501">
    <property type="entry name" value="AMP-binding"/>
    <property type="match status" value="1"/>
</dbReference>
<proteinExistence type="inferred from homology"/>
<organism evidence="6 7">
    <name type="scientific">Metabacillus herbersteinensis</name>
    <dbReference type="NCBI Taxonomy" id="283816"/>
    <lineage>
        <taxon>Bacteria</taxon>
        <taxon>Bacillati</taxon>
        <taxon>Bacillota</taxon>
        <taxon>Bacilli</taxon>
        <taxon>Bacillales</taxon>
        <taxon>Bacillaceae</taxon>
        <taxon>Metabacillus</taxon>
    </lineage>
</organism>
<dbReference type="Gene3D" id="2.30.38.10">
    <property type="entry name" value="Luciferase, Domain 3"/>
    <property type="match status" value="1"/>
</dbReference>
<evidence type="ECO:0000313" key="6">
    <source>
        <dbReference type="EMBL" id="MFC0271151.1"/>
    </source>
</evidence>
<dbReference type="InterPro" id="IPR020845">
    <property type="entry name" value="AMP-binding_CS"/>
</dbReference>
<dbReference type="SUPFAM" id="SSF56801">
    <property type="entry name" value="Acetyl-CoA synthetase-like"/>
    <property type="match status" value="1"/>
</dbReference>
<comment type="caution">
    <text evidence="6">The sequence shown here is derived from an EMBL/GenBank/DDBJ whole genome shotgun (WGS) entry which is preliminary data.</text>
</comment>
<evidence type="ECO:0000256" key="2">
    <source>
        <dbReference type="ARBA" id="ARBA00022598"/>
    </source>
</evidence>
<dbReference type="InterPro" id="IPR000873">
    <property type="entry name" value="AMP-dep_synth/lig_dom"/>
</dbReference>